<evidence type="ECO:0000256" key="1">
    <source>
        <dbReference type="SAM" id="SignalP"/>
    </source>
</evidence>
<sequence>MSGAGWGCGQRWRAAPDMNRGSPMTKKILGISCLLLAASQPVFAAHPLVTDDAGVQGAGGIQIETNTDWSRQNGAASHVGAFTFTYGVTDHLDLFTNLPQTFQSPTGTGVGDVSVGAKWRWHEADGLALAFKPEFFMPSGDEQKGLGTGKNGLGLTGIASYETGPWTLHGNIGVRLNRFQREEDQQSMRKTVWRASAAVWYGLNEQWRLVADTGLAQNADAASKKLPSYALVGVIWSPNKTVDLDAGAKFGLNKAEVTRQFGVGVTLHF</sequence>
<accession>D8IUB8</accession>
<feature type="signal peptide" evidence="1">
    <location>
        <begin position="1"/>
        <end position="44"/>
    </location>
</feature>
<evidence type="ECO:0008006" key="4">
    <source>
        <dbReference type="Google" id="ProtNLM"/>
    </source>
</evidence>
<dbReference type="InterPro" id="IPR025737">
    <property type="entry name" value="FApF"/>
</dbReference>
<evidence type="ECO:0000313" key="3">
    <source>
        <dbReference type="Proteomes" id="UP000000329"/>
    </source>
</evidence>
<dbReference type="eggNOG" id="COG2067">
    <property type="taxonomic scope" value="Bacteria"/>
</dbReference>
<protein>
    <recommendedName>
        <fullName evidence="4">Transporter</fullName>
    </recommendedName>
</protein>
<gene>
    <name evidence="2" type="ordered locus">Hsero_2281</name>
</gene>
<keyword evidence="1" id="KW-0732">Signal</keyword>
<dbReference type="STRING" id="757424.Hsero_2281"/>
<dbReference type="AlphaFoldDB" id="D8IUB8"/>
<organism evidence="2 3">
    <name type="scientific">Herbaspirillum seropedicae (strain SmR1)</name>
    <dbReference type="NCBI Taxonomy" id="757424"/>
    <lineage>
        <taxon>Bacteria</taxon>
        <taxon>Pseudomonadati</taxon>
        <taxon>Pseudomonadota</taxon>
        <taxon>Betaproteobacteria</taxon>
        <taxon>Burkholderiales</taxon>
        <taxon>Oxalobacteraceae</taxon>
        <taxon>Herbaspirillum</taxon>
    </lineage>
</organism>
<feature type="chain" id="PRO_5003115595" description="Transporter" evidence="1">
    <location>
        <begin position="45"/>
        <end position="269"/>
    </location>
</feature>
<dbReference type="KEGG" id="hse:Hsero_2281"/>
<proteinExistence type="predicted"/>
<keyword evidence="3" id="KW-1185">Reference proteome</keyword>
<dbReference type="Proteomes" id="UP000000329">
    <property type="component" value="Chromosome"/>
</dbReference>
<name>D8IUB8_HERSS</name>
<evidence type="ECO:0000313" key="2">
    <source>
        <dbReference type="EMBL" id="ADJ63780.1"/>
    </source>
</evidence>
<dbReference type="Pfam" id="PF13557">
    <property type="entry name" value="Phenol_MetA_deg"/>
    <property type="match status" value="1"/>
</dbReference>
<dbReference type="EMBL" id="CP002039">
    <property type="protein sequence ID" value="ADJ63780.1"/>
    <property type="molecule type" value="Genomic_DNA"/>
</dbReference>
<reference evidence="2 3" key="1">
    <citation type="submission" date="2010-04" db="EMBL/GenBank/DDBJ databases">
        <title>The genome of Herbaspirillum seropedicae SmR1, an endophytic, nitrogen-fixing, plant-growth promoting beta-Proteobacteria.</title>
        <authorList>
            <person name="Pedrosa F.O."/>
            <person name="Monteiro R.A."/>
            <person name="Wassem R."/>
            <person name="Cruz L.M."/>
            <person name="Ayub R.A."/>
            <person name="Colauto N.B."/>
            <person name="Fernandez M.A."/>
            <person name="Fungaro M.H.P."/>
            <person name="Grisard E.C."/>
            <person name="Hungria M."/>
            <person name="Madeira H.M.F."/>
            <person name="Nodari R.O."/>
            <person name="Osaku C.A."/>
            <person name="Petzl-Erler M.L."/>
            <person name="Terenzi H."/>
            <person name="Vieira L.G.E."/>
            <person name="Almeida M.I.M."/>
            <person name="Alves L.R."/>
            <person name="Arantes O.M.N."/>
            <person name="Balsanelli E."/>
            <person name="Barcellos F.G."/>
            <person name="Baura V.A."/>
            <person name="Binde D.R."/>
            <person name="Campo R.J."/>
            <person name="Chubatsu L.S."/>
            <person name="Chueire L.M.O."/>
            <person name="Ciferri R.R."/>
            <person name="Correa L.C."/>
            <person name="da Conceicao Silva J.L."/>
            <person name="Dabul A.N.G."/>
            <person name="Dambros B.P."/>
            <person name="Faoro H."/>
            <person name="Favetti A."/>
            <person name="Friedermann G."/>
            <person name="Furlaneto M.C."/>
            <person name="Gasques L.S."/>
            <person name="Gimenes C.C.T."/>
            <person name="Gioppo N.M.R."/>
            <person name="Glienke-Blanco C."/>
            <person name="Godoy L.P."/>
            <person name="Guerra M.P."/>
            <person name="Karp S."/>
            <person name="Kava-Cordeiro V."/>
            <person name="Margarido V.P."/>
            <person name="Mathioni S.M."/>
            <person name="Menck-Soares M.A."/>
            <person name="Murace N.K."/>
            <person name="Nicolas M.F."/>
            <person name="Oliveira C.E.C."/>
            <person name="Pagnan N.A.B."/>
            <person name="Pamphile J.A."/>
            <person name="Patussi E.V."/>
            <person name="Pereira L.F.P."/>
            <person name="Pereira-Ferrari L."/>
            <person name="Pinto F.G.S."/>
            <person name="Precoma C."/>
            <person name="Prioli A.J."/>
            <person name="Prioli S.M.A.P."/>
            <person name="Raittz R.T."/>
            <person name="Ramos H.J.O."/>
            <person name="Ribeiro E.M.S.F."/>
            <person name="Rigo L.U."/>
            <person name="Rocha C.L.M.S.C."/>
            <person name="Rocha S.N."/>
            <person name="Santos K."/>
            <person name="Satori D."/>
            <person name="Silva A.G."/>
            <person name="Simao R.C.G."/>
            <person name="Soares M.A.M."/>
            <person name="Souza E.M."/>
            <person name="Steffens M.B.R."/>
            <person name="Steindel M."/>
            <person name="Tadra-Sfeir M.Z."/>
            <person name="Takahashi E.K."/>
            <person name="Torres R.A."/>
            <person name="Valle J.S."/>
            <person name="Vernal J.I."/>
            <person name="Vilas-Boas L.A."/>
            <person name="Watanabe M.A.E."/>
            <person name="Weiss V.A."/>
            <person name="Yates M.A."/>
            <person name="Souza E.M."/>
        </authorList>
    </citation>
    <scope>NUCLEOTIDE SEQUENCE [LARGE SCALE GENOMIC DNA]</scope>
    <source>
        <strain evidence="2 3">SmR1</strain>
    </source>
</reference>
<dbReference type="SUPFAM" id="SSF56935">
    <property type="entry name" value="Porins"/>
    <property type="match status" value="1"/>
</dbReference>
<dbReference type="HOGENOM" id="CLU_066445_1_0_4"/>